<evidence type="ECO:0000313" key="3">
    <source>
        <dbReference type="EMBL" id="EFI94963.1"/>
    </source>
</evidence>
<feature type="transmembrane region" description="Helical" evidence="2">
    <location>
        <begin position="237"/>
        <end position="257"/>
    </location>
</feature>
<feature type="transmembrane region" description="Helical" evidence="2">
    <location>
        <begin position="103"/>
        <end position="124"/>
    </location>
</feature>
<dbReference type="Proteomes" id="UP000007431">
    <property type="component" value="Unassembled WGS sequence"/>
</dbReference>
<feature type="transmembrane region" description="Helical" evidence="2">
    <location>
        <begin position="163"/>
        <end position="186"/>
    </location>
</feature>
<feature type="transmembrane region" description="Helical" evidence="2">
    <location>
        <begin position="136"/>
        <end position="157"/>
    </location>
</feature>
<keyword evidence="4" id="KW-1185">Reference proteome</keyword>
<dbReference type="VEuPathDB" id="FungiDB:SCHCODRAFT_0236724"/>
<dbReference type="GeneID" id="9594214"/>
<dbReference type="AlphaFoldDB" id="D8QCN7"/>
<evidence type="ECO:0000256" key="2">
    <source>
        <dbReference type="SAM" id="Phobius"/>
    </source>
</evidence>
<feature type="transmembrane region" description="Helical" evidence="2">
    <location>
        <begin position="20"/>
        <end position="41"/>
    </location>
</feature>
<dbReference type="InParanoid" id="D8QCN7"/>
<dbReference type="EMBL" id="GL377309">
    <property type="protein sequence ID" value="EFI94963.1"/>
    <property type="molecule type" value="Genomic_DNA"/>
</dbReference>
<feature type="transmembrane region" description="Helical" evidence="2">
    <location>
        <begin position="577"/>
        <end position="596"/>
    </location>
</feature>
<dbReference type="OrthoDB" id="3346544at2759"/>
<proteinExistence type="predicted"/>
<keyword evidence="2" id="KW-0812">Transmembrane</keyword>
<dbReference type="KEGG" id="scm:SCHCO_0236724"/>
<feature type="transmembrane region" description="Helical" evidence="2">
    <location>
        <begin position="61"/>
        <end position="83"/>
    </location>
</feature>
<dbReference type="RefSeq" id="XP_003029866.1">
    <property type="nucleotide sequence ID" value="XM_003029820.1"/>
</dbReference>
<accession>D8QCN7</accession>
<evidence type="ECO:0008006" key="5">
    <source>
        <dbReference type="Google" id="ProtNLM"/>
    </source>
</evidence>
<keyword evidence="2" id="KW-0472">Membrane</keyword>
<sequence length="664" mass="71582">MTVWPDDGQGAPIPPVALAMTNWIEAAFYGIYTALFFQYIINRFEYGIGSAVPGKVRHPQVYFVVTVLMYINGTAFSALSVYVNTTLTNFEAVHTVSPATGKASLAAGILTYIQLWLGDLLIVYRAHLIWDHDWRVTAVPWLTLLAAFILLFTSATSQDIRQISAALFLAVAQNVITSGLLVYRLVSQHSGSSRAGLHRFSRQSGTLIRMAYIISESAAMYLVVLVIYTILFQLRHFAVIYLQVMLSSVAGIVLLAISVRFAGMKTGSAGGPSMTWQPPSEWRISVQFAPAAADSRSAHEETVDEEGERCIEMQHPSFNTKEESKRSSPITPPSATGIRAAAQPSRGTPDHTRRRCYGSGAVHIALTGPFLHQQPSIVASAIQQQFLCVTAMVALAGAGGGGTVTPAATLLLASWVEVHFVVTIFMYLNGTACSVLSIFKTLVKLKAIDGHPDSSASEEAEFAAATMTFAQVVLGDFLTDSYGLEWRLACVFPALANGLGELCASLFIAVAQNILTTGLVVYRLGMQHSESSRANLHRFSRRNGALIRIAYIISESAAVYLAALVLYTVFYHIKHPGLLELILSSVIGIVLLVISVRVAGMKSGSAGAGGPSMTWATPTEWRISVQFAPPVDSSGSAHEDTQAEGVPYEAEIQLPRAGSKEGTK</sequence>
<gene>
    <name evidence="3" type="ORF">SCHCODRAFT_236724</name>
</gene>
<feature type="region of interest" description="Disordered" evidence="1">
    <location>
        <begin position="629"/>
        <end position="664"/>
    </location>
</feature>
<evidence type="ECO:0000313" key="4">
    <source>
        <dbReference type="Proteomes" id="UP000007431"/>
    </source>
</evidence>
<feature type="region of interest" description="Disordered" evidence="1">
    <location>
        <begin position="315"/>
        <end position="354"/>
    </location>
</feature>
<evidence type="ECO:0000256" key="1">
    <source>
        <dbReference type="SAM" id="MobiDB-lite"/>
    </source>
</evidence>
<organism evidence="4">
    <name type="scientific">Schizophyllum commune (strain H4-8 / FGSC 9210)</name>
    <name type="common">Split gill fungus</name>
    <dbReference type="NCBI Taxonomy" id="578458"/>
    <lineage>
        <taxon>Eukaryota</taxon>
        <taxon>Fungi</taxon>
        <taxon>Dikarya</taxon>
        <taxon>Basidiomycota</taxon>
        <taxon>Agaricomycotina</taxon>
        <taxon>Agaricomycetes</taxon>
        <taxon>Agaricomycetidae</taxon>
        <taxon>Agaricales</taxon>
        <taxon>Schizophyllaceae</taxon>
        <taxon>Schizophyllum</taxon>
    </lineage>
</organism>
<feature type="transmembrane region" description="Helical" evidence="2">
    <location>
        <begin position="386"/>
        <end position="412"/>
    </location>
</feature>
<reference evidence="3 4" key="1">
    <citation type="journal article" date="2010" name="Nat. Biotechnol.">
        <title>Genome sequence of the model mushroom Schizophyllum commune.</title>
        <authorList>
            <person name="Ohm R.A."/>
            <person name="de Jong J.F."/>
            <person name="Lugones L.G."/>
            <person name="Aerts A."/>
            <person name="Kothe E."/>
            <person name="Stajich J.E."/>
            <person name="de Vries R.P."/>
            <person name="Record E."/>
            <person name="Levasseur A."/>
            <person name="Baker S.E."/>
            <person name="Bartholomew K.A."/>
            <person name="Coutinho P.M."/>
            <person name="Erdmann S."/>
            <person name="Fowler T.J."/>
            <person name="Gathman A.C."/>
            <person name="Lombard V."/>
            <person name="Henrissat B."/>
            <person name="Knabe N."/>
            <person name="Kuees U."/>
            <person name="Lilly W.W."/>
            <person name="Lindquist E."/>
            <person name="Lucas S."/>
            <person name="Magnuson J.K."/>
            <person name="Piumi F."/>
            <person name="Raudaskoski M."/>
            <person name="Salamov A."/>
            <person name="Schmutz J."/>
            <person name="Schwarze F.W.M.R."/>
            <person name="vanKuyk P.A."/>
            <person name="Horton J.S."/>
            <person name="Grigoriev I.V."/>
            <person name="Woesten H.A.B."/>
        </authorList>
    </citation>
    <scope>NUCLEOTIDE SEQUENCE [LARGE SCALE GENOMIC DNA]</scope>
    <source>
        <strain evidence="4">H4-8 / FGSC 9210</strain>
    </source>
</reference>
<feature type="transmembrane region" description="Helical" evidence="2">
    <location>
        <begin position="418"/>
        <end position="439"/>
    </location>
</feature>
<feature type="transmembrane region" description="Helical" evidence="2">
    <location>
        <begin position="207"/>
        <end position="231"/>
    </location>
</feature>
<protein>
    <recommendedName>
        <fullName evidence="5">Transmembrane protein</fullName>
    </recommendedName>
</protein>
<dbReference type="HOGENOM" id="CLU_413407_0_0_1"/>
<name>D8QCN7_SCHCM</name>
<feature type="transmembrane region" description="Helical" evidence="2">
    <location>
        <begin position="545"/>
        <end position="571"/>
    </location>
</feature>
<keyword evidence="2" id="KW-1133">Transmembrane helix</keyword>